<dbReference type="PIRSF" id="PIRSF006648">
    <property type="entry name" value="DrrB"/>
    <property type="match status" value="1"/>
</dbReference>
<keyword evidence="6" id="KW-1003">Cell membrane</keyword>
<evidence type="ECO:0000256" key="4">
    <source>
        <dbReference type="ARBA" id="ARBA00023136"/>
    </source>
</evidence>
<feature type="domain" description="ABC transmembrane type-2" evidence="7">
    <location>
        <begin position="26"/>
        <end position="252"/>
    </location>
</feature>
<dbReference type="PROSITE" id="PS51012">
    <property type="entry name" value="ABC_TM2"/>
    <property type="match status" value="1"/>
</dbReference>
<dbReference type="PANTHER" id="PTHR43229:SF2">
    <property type="entry name" value="NODULATION PROTEIN J"/>
    <property type="match status" value="1"/>
</dbReference>
<name>A0A7W7FSZ2_9PSEU</name>
<keyword evidence="5" id="KW-0046">Antibiotic resistance</keyword>
<dbReference type="RefSeq" id="WP_312987223.1">
    <property type="nucleotide sequence ID" value="NZ_BAAAUI010000042.1"/>
</dbReference>
<evidence type="ECO:0000313" key="8">
    <source>
        <dbReference type="EMBL" id="MBB4676702.1"/>
    </source>
</evidence>
<keyword evidence="6" id="KW-0813">Transport</keyword>
<dbReference type="GO" id="GO:0046677">
    <property type="term" value="P:response to antibiotic"/>
    <property type="evidence" value="ECO:0007669"/>
    <property type="project" value="UniProtKB-KW"/>
</dbReference>
<dbReference type="GO" id="GO:0140359">
    <property type="term" value="F:ABC-type transporter activity"/>
    <property type="evidence" value="ECO:0007669"/>
    <property type="project" value="InterPro"/>
</dbReference>
<feature type="transmembrane region" description="Helical" evidence="6">
    <location>
        <begin position="171"/>
        <end position="189"/>
    </location>
</feature>
<dbReference type="InterPro" id="IPR051784">
    <property type="entry name" value="Nod_factor_ABC_transporter"/>
</dbReference>
<feature type="transmembrane region" description="Helical" evidence="6">
    <location>
        <begin position="140"/>
        <end position="164"/>
    </location>
</feature>
<organism evidence="8 9">
    <name type="scientific">Crossiella cryophila</name>
    <dbReference type="NCBI Taxonomy" id="43355"/>
    <lineage>
        <taxon>Bacteria</taxon>
        <taxon>Bacillati</taxon>
        <taxon>Actinomycetota</taxon>
        <taxon>Actinomycetes</taxon>
        <taxon>Pseudonocardiales</taxon>
        <taxon>Pseudonocardiaceae</taxon>
        <taxon>Crossiella</taxon>
    </lineage>
</organism>
<dbReference type="InterPro" id="IPR047817">
    <property type="entry name" value="ABC2_TM_bact-type"/>
</dbReference>
<evidence type="ECO:0000313" key="9">
    <source>
        <dbReference type="Proteomes" id="UP000533598"/>
    </source>
</evidence>
<feature type="transmembrane region" description="Helical" evidence="6">
    <location>
        <begin position="102"/>
        <end position="128"/>
    </location>
</feature>
<evidence type="ECO:0000256" key="2">
    <source>
        <dbReference type="ARBA" id="ARBA00022692"/>
    </source>
</evidence>
<keyword evidence="3 6" id="KW-1133">Transmembrane helix</keyword>
<evidence type="ECO:0000256" key="1">
    <source>
        <dbReference type="ARBA" id="ARBA00004141"/>
    </source>
</evidence>
<protein>
    <recommendedName>
        <fullName evidence="6">Transport permease protein</fullName>
    </recommendedName>
</protein>
<reference evidence="8 9" key="1">
    <citation type="submission" date="2020-08" db="EMBL/GenBank/DDBJ databases">
        <title>Sequencing the genomes of 1000 actinobacteria strains.</title>
        <authorList>
            <person name="Klenk H.-P."/>
        </authorList>
    </citation>
    <scope>NUCLEOTIDE SEQUENCE [LARGE SCALE GENOMIC DNA]</scope>
    <source>
        <strain evidence="8 9">DSM 44230</strain>
    </source>
</reference>
<proteinExistence type="inferred from homology"/>
<keyword evidence="4 6" id="KW-0472">Membrane</keyword>
<comment type="similarity">
    <text evidence="6">Belongs to the ABC-2 integral membrane protein family.</text>
</comment>
<dbReference type="GO" id="GO:0043190">
    <property type="term" value="C:ATP-binding cassette (ABC) transporter complex"/>
    <property type="evidence" value="ECO:0007669"/>
    <property type="project" value="InterPro"/>
</dbReference>
<feature type="transmembrane region" description="Helical" evidence="6">
    <location>
        <begin position="227"/>
        <end position="249"/>
    </location>
</feature>
<gene>
    <name evidence="8" type="ORF">HNR67_002820</name>
</gene>
<evidence type="ECO:0000259" key="7">
    <source>
        <dbReference type="PROSITE" id="PS51012"/>
    </source>
</evidence>
<feature type="transmembrane region" description="Helical" evidence="6">
    <location>
        <begin position="28"/>
        <end position="46"/>
    </location>
</feature>
<comment type="subcellular location">
    <subcellularLocation>
        <location evidence="6">Cell membrane</location>
        <topology evidence="6">Multi-pass membrane protein</topology>
    </subcellularLocation>
    <subcellularLocation>
        <location evidence="1">Membrane</location>
        <topology evidence="1">Multi-pass membrane protein</topology>
    </subcellularLocation>
</comment>
<dbReference type="Proteomes" id="UP000533598">
    <property type="component" value="Unassembled WGS sequence"/>
</dbReference>
<dbReference type="PANTHER" id="PTHR43229">
    <property type="entry name" value="NODULATION PROTEIN J"/>
    <property type="match status" value="1"/>
</dbReference>
<keyword evidence="2 6" id="KW-0812">Transmembrane</keyword>
<evidence type="ECO:0000256" key="5">
    <source>
        <dbReference type="ARBA" id="ARBA00023251"/>
    </source>
</evidence>
<dbReference type="EMBL" id="JACHMH010000001">
    <property type="protein sequence ID" value="MBB4676702.1"/>
    <property type="molecule type" value="Genomic_DNA"/>
</dbReference>
<comment type="caution">
    <text evidence="8">The sequence shown here is derived from an EMBL/GenBank/DDBJ whole genome shotgun (WGS) entry which is preliminary data.</text>
</comment>
<dbReference type="AlphaFoldDB" id="A0A7W7FSZ2"/>
<dbReference type="Pfam" id="PF01061">
    <property type="entry name" value="ABC2_membrane"/>
    <property type="match status" value="1"/>
</dbReference>
<feature type="transmembrane region" description="Helical" evidence="6">
    <location>
        <begin position="58"/>
        <end position="81"/>
    </location>
</feature>
<keyword evidence="9" id="KW-1185">Reference proteome</keyword>
<dbReference type="InterPro" id="IPR013525">
    <property type="entry name" value="ABC2_TM"/>
</dbReference>
<sequence length="255" mass="27617">MKPLSYLVDAQVMIGRNLRHIVRNPEQLAVMLLIPTAMLVIFRYMFGGAVATQGTSYVNYLIAGILVISVGTNSMPTAVGVRQDMADGIVDRFRAMPMLSSAVIIGHVAATVVRTTVSTVTMILIGLLLGFRPQASPLDWLAIFGLLWLLAAAMAWIAALFGLLARTVEGASGLSLILLFVPYASSAFVPAHTLPDWLRAFVEHQPLTLVMDTVRPLLLGVPTTGQGWLAVLWWSAILLVVAPLTGRLFRRRTAA</sequence>
<dbReference type="InterPro" id="IPR000412">
    <property type="entry name" value="ABC_2_transport"/>
</dbReference>
<accession>A0A7W7FSZ2</accession>
<evidence type="ECO:0000256" key="3">
    <source>
        <dbReference type="ARBA" id="ARBA00022989"/>
    </source>
</evidence>
<evidence type="ECO:0000256" key="6">
    <source>
        <dbReference type="RuleBase" id="RU361157"/>
    </source>
</evidence>